<proteinExistence type="predicted"/>
<name>A0ABQ9VES8_SAGOE</name>
<protein>
    <submittedName>
        <fullName evidence="1">Uncharacterized protein</fullName>
    </submittedName>
</protein>
<keyword evidence="2" id="KW-1185">Reference proteome</keyword>
<dbReference type="Proteomes" id="UP001266305">
    <property type="component" value="Unassembled WGS sequence"/>
</dbReference>
<sequence length="134" mass="14417">MTGPGGMQISFSASLSCLYVGGNNALKLLNSSQKLASGVYRHNWIQGLAPFPSWLLISDFCKPAPEALIQALGGIPLTITHPPQVDTDTVTPQPRAPSHASLSGKRLELRLPLLFCTHAVDIFMHVRSCLPGEK</sequence>
<dbReference type="EMBL" id="JASSZA010000006">
    <property type="protein sequence ID" value="KAK2107883.1"/>
    <property type="molecule type" value="Genomic_DNA"/>
</dbReference>
<gene>
    <name evidence="1" type="ORF">P7K49_013048</name>
</gene>
<comment type="caution">
    <text evidence="1">The sequence shown here is derived from an EMBL/GenBank/DDBJ whole genome shotgun (WGS) entry which is preliminary data.</text>
</comment>
<organism evidence="1 2">
    <name type="scientific">Saguinus oedipus</name>
    <name type="common">Cotton-top tamarin</name>
    <name type="synonym">Oedipomidas oedipus</name>
    <dbReference type="NCBI Taxonomy" id="9490"/>
    <lineage>
        <taxon>Eukaryota</taxon>
        <taxon>Metazoa</taxon>
        <taxon>Chordata</taxon>
        <taxon>Craniata</taxon>
        <taxon>Vertebrata</taxon>
        <taxon>Euteleostomi</taxon>
        <taxon>Mammalia</taxon>
        <taxon>Eutheria</taxon>
        <taxon>Euarchontoglires</taxon>
        <taxon>Primates</taxon>
        <taxon>Haplorrhini</taxon>
        <taxon>Platyrrhini</taxon>
        <taxon>Cebidae</taxon>
        <taxon>Callitrichinae</taxon>
        <taxon>Saguinus</taxon>
    </lineage>
</organism>
<reference evidence="1 2" key="1">
    <citation type="submission" date="2023-05" db="EMBL/GenBank/DDBJ databases">
        <title>B98-5 Cell Line De Novo Hybrid Assembly: An Optical Mapping Approach.</title>
        <authorList>
            <person name="Kananen K."/>
            <person name="Auerbach J.A."/>
            <person name="Kautto E."/>
            <person name="Blachly J.S."/>
        </authorList>
    </citation>
    <scope>NUCLEOTIDE SEQUENCE [LARGE SCALE GENOMIC DNA]</scope>
    <source>
        <strain evidence="1">B95-8</strain>
        <tissue evidence="1">Cell line</tissue>
    </source>
</reference>
<evidence type="ECO:0000313" key="1">
    <source>
        <dbReference type="EMBL" id="KAK2107883.1"/>
    </source>
</evidence>
<evidence type="ECO:0000313" key="2">
    <source>
        <dbReference type="Proteomes" id="UP001266305"/>
    </source>
</evidence>
<accession>A0ABQ9VES8</accession>